<keyword evidence="4" id="KW-1185">Reference proteome</keyword>
<organism evidence="3 4">
    <name type="scientific">Algimonas ampicilliniresistens</name>
    <dbReference type="NCBI Taxonomy" id="1298735"/>
    <lineage>
        <taxon>Bacteria</taxon>
        <taxon>Pseudomonadati</taxon>
        <taxon>Pseudomonadota</taxon>
        <taxon>Alphaproteobacteria</taxon>
        <taxon>Maricaulales</taxon>
        <taxon>Robiginitomaculaceae</taxon>
        <taxon>Algimonas</taxon>
    </lineage>
</organism>
<dbReference type="RefSeq" id="WP_284391394.1">
    <property type="nucleotide sequence ID" value="NZ_BSNK01000002.1"/>
</dbReference>
<evidence type="ECO:0000313" key="4">
    <source>
        <dbReference type="Proteomes" id="UP001161391"/>
    </source>
</evidence>
<reference evidence="3" key="2">
    <citation type="submission" date="2023-01" db="EMBL/GenBank/DDBJ databases">
        <title>Draft genome sequence of Algimonas ampicilliniresistens strain NBRC 108219.</title>
        <authorList>
            <person name="Sun Q."/>
            <person name="Mori K."/>
        </authorList>
    </citation>
    <scope>NUCLEOTIDE SEQUENCE</scope>
    <source>
        <strain evidence="3">NBRC 108219</strain>
    </source>
</reference>
<dbReference type="EMBL" id="BSNK01000002">
    <property type="protein sequence ID" value="GLQ24688.1"/>
    <property type="molecule type" value="Genomic_DNA"/>
</dbReference>
<feature type="region of interest" description="Disordered" evidence="1">
    <location>
        <begin position="311"/>
        <end position="336"/>
    </location>
</feature>
<keyword evidence="2" id="KW-1133">Transmembrane helix</keyword>
<comment type="caution">
    <text evidence="3">The sequence shown here is derived from an EMBL/GenBank/DDBJ whole genome shotgun (WGS) entry which is preliminary data.</text>
</comment>
<evidence type="ECO:0000256" key="2">
    <source>
        <dbReference type="SAM" id="Phobius"/>
    </source>
</evidence>
<sequence length="715" mass="79484">MTKRIGILLGGFVIVATAFCAVLWSVLWLDNQSKGAEARVFIDTISEEPRALLAEVADLQTILELYNPNSTLIDNTRFALFDIEMTATTPFRYIVWAGYTRYDEAGEITAVRDSHYQLLTTRQPEPGSDPHELYRELYSNVLQLPDVETFTISLGVNQSKRDNKAKFMQDIGLRDVKVFGKDVDRQFVPTQTGHALTRTPITLNGKQVGERHAVEFPALARPRADIVNRGFLHEIADVKSITLVSRDHSLKPLAQGERYFLGTMAPQAFGLTLNSGETRVVSFTGADGVQMEFGADGKLRLTVYSYNLRERTTRGSDSSPDENGTREHVNHGVTSSLPSSNVVMQIVTSDTIAFPTLQPSGYLASFAITEHADYNGIEQDNLVMYGNLEGRYEAGSGFIGHGVPVTKTMFPTGNDAELSIANSETGETFMIRQSNVEDHDDYRQQLLEYAQYGTVDIGLHCGGLMRKQGKTTEGITEVVTDMTRMFGSNIWVDHGGRECLWESGWDPDSVAYVLPALKSNDFRFLNVRDDKFGSKLTLVEDGQPGNILFRAPGFDDDVSDDWVPYHFTTSDFVPSAQTFSAEFLDSMIAERSFQNIHAYLPISTLTVRDGMLVKHDWFEPGLAELADRRDRGDIFLATVEDLLDHVLFVRALEVHAVGDTLHVAGADAQTLRERQPTIALIPFGEAVLVSQPALIPDMPFASREDAGVTYLYPEQ</sequence>
<evidence type="ECO:0000313" key="3">
    <source>
        <dbReference type="EMBL" id="GLQ24688.1"/>
    </source>
</evidence>
<gene>
    <name evidence="3" type="ORF">GCM10007853_25620</name>
</gene>
<name>A0ABQ5VB96_9PROT</name>
<keyword evidence="2" id="KW-0812">Transmembrane</keyword>
<feature type="transmembrane region" description="Helical" evidence="2">
    <location>
        <begin position="7"/>
        <end position="29"/>
    </location>
</feature>
<evidence type="ECO:0000256" key="1">
    <source>
        <dbReference type="SAM" id="MobiDB-lite"/>
    </source>
</evidence>
<protein>
    <submittedName>
        <fullName evidence="3">Uncharacterized protein</fullName>
    </submittedName>
</protein>
<keyword evidence="2" id="KW-0472">Membrane</keyword>
<accession>A0ABQ5VB96</accession>
<dbReference type="Proteomes" id="UP001161391">
    <property type="component" value="Unassembled WGS sequence"/>
</dbReference>
<proteinExistence type="predicted"/>
<reference evidence="3" key="1">
    <citation type="journal article" date="2014" name="Int. J. Syst. Evol. Microbiol.">
        <title>Complete genome of a new Firmicutes species belonging to the dominant human colonic microbiota ('Ruminococcus bicirculans') reveals two chromosomes and a selective capacity to utilize plant glucans.</title>
        <authorList>
            <consortium name="NISC Comparative Sequencing Program"/>
            <person name="Wegmann U."/>
            <person name="Louis P."/>
            <person name="Goesmann A."/>
            <person name="Henrissat B."/>
            <person name="Duncan S.H."/>
            <person name="Flint H.J."/>
        </authorList>
    </citation>
    <scope>NUCLEOTIDE SEQUENCE</scope>
    <source>
        <strain evidence="3">NBRC 108219</strain>
    </source>
</reference>